<keyword evidence="3" id="KW-0645">Protease</keyword>
<protein>
    <submittedName>
        <fullName evidence="7">Cysteine proteinase</fullName>
    </submittedName>
</protein>
<feature type="region of interest" description="Disordered" evidence="4">
    <location>
        <begin position="528"/>
        <end position="578"/>
    </location>
</feature>
<evidence type="ECO:0000313" key="6">
    <source>
        <dbReference type="EMBL" id="GBB88679.1"/>
    </source>
</evidence>
<dbReference type="EMBL" id="BLAL01000319">
    <property type="protein sequence ID" value="GET03205.1"/>
    <property type="molecule type" value="Genomic_DNA"/>
</dbReference>
<evidence type="ECO:0000256" key="4">
    <source>
        <dbReference type="SAM" id="MobiDB-lite"/>
    </source>
</evidence>
<proteinExistence type="inferred from homology"/>
<dbReference type="STRING" id="94130.A0A2Z6QS52"/>
<dbReference type="InterPro" id="IPR001300">
    <property type="entry name" value="Peptidase_C2_calpain_cat"/>
</dbReference>
<reference evidence="6 8" key="1">
    <citation type="submission" date="2017-11" db="EMBL/GenBank/DDBJ databases">
        <title>The genome of Rhizophagus clarus HR1 reveals common genetic basis of auxotrophy among arbuscular mycorrhizal fungi.</title>
        <authorList>
            <person name="Kobayashi Y."/>
        </authorList>
    </citation>
    <scope>NUCLEOTIDE SEQUENCE [LARGE SCALE GENOMIC DNA]</scope>
    <source>
        <strain evidence="6 8">HR1</strain>
    </source>
</reference>
<comment type="similarity">
    <text evidence="1">Belongs to the peptidase C2 family.</text>
</comment>
<dbReference type="Pfam" id="PF00648">
    <property type="entry name" value="Peptidase_C2"/>
    <property type="match status" value="1"/>
</dbReference>
<evidence type="ECO:0000313" key="7">
    <source>
        <dbReference type="EMBL" id="GET03205.1"/>
    </source>
</evidence>
<dbReference type="SMART" id="SM00230">
    <property type="entry name" value="CysPc"/>
    <property type="match status" value="1"/>
</dbReference>
<feature type="region of interest" description="Disordered" evidence="4">
    <location>
        <begin position="452"/>
        <end position="471"/>
    </location>
</feature>
<comment type="caution">
    <text evidence="6">The sequence shown here is derived from an EMBL/GenBank/DDBJ whole genome shotgun (WGS) entry which is preliminary data.</text>
</comment>
<dbReference type="GO" id="GO:0004198">
    <property type="term" value="F:calcium-dependent cysteine-type endopeptidase activity"/>
    <property type="evidence" value="ECO:0007669"/>
    <property type="project" value="InterPro"/>
</dbReference>
<dbReference type="SUPFAM" id="SSF54001">
    <property type="entry name" value="Cysteine proteinases"/>
    <property type="match status" value="1"/>
</dbReference>
<dbReference type="CDD" id="cd00044">
    <property type="entry name" value="CysPc"/>
    <property type="match status" value="1"/>
</dbReference>
<evidence type="ECO:0000256" key="1">
    <source>
        <dbReference type="ARBA" id="ARBA00007623"/>
    </source>
</evidence>
<dbReference type="GO" id="GO:0006508">
    <property type="term" value="P:proteolysis"/>
    <property type="evidence" value="ECO:0007669"/>
    <property type="project" value="UniProtKB-KW"/>
</dbReference>
<keyword evidence="8" id="KW-1185">Reference proteome</keyword>
<dbReference type="InterPro" id="IPR000169">
    <property type="entry name" value="Pept_cys_AS"/>
</dbReference>
<dbReference type="EMBL" id="BEXD01000584">
    <property type="protein sequence ID" value="GBB88679.1"/>
    <property type="molecule type" value="Genomic_DNA"/>
</dbReference>
<dbReference type="InterPro" id="IPR022684">
    <property type="entry name" value="Calpain_cysteine_protease"/>
</dbReference>
<keyword evidence="3" id="KW-0788">Thiol protease</keyword>
<feature type="active site" evidence="2 3">
    <location>
        <position position="117"/>
    </location>
</feature>
<dbReference type="Proteomes" id="UP000615446">
    <property type="component" value="Unassembled WGS sequence"/>
</dbReference>
<dbReference type="Gene3D" id="3.90.70.10">
    <property type="entry name" value="Cysteine proteinases"/>
    <property type="match status" value="1"/>
</dbReference>
<dbReference type="OrthoDB" id="424753at2759"/>
<dbReference type="InterPro" id="IPR036213">
    <property type="entry name" value="Calpain_III_sf"/>
</dbReference>
<evidence type="ECO:0000313" key="8">
    <source>
        <dbReference type="Proteomes" id="UP000247702"/>
    </source>
</evidence>
<feature type="compositionally biased region" description="Acidic residues" evidence="4">
    <location>
        <begin position="550"/>
        <end position="559"/>
    </location>
</feature>
<evidence type="ECO:0000256" key="2">
    <source>
        <dbReference type="PIRSR" id="PIRSR622684-1"/>
    </source>
</evidence>
<gene>
    <name evidence="7" type="ORF">RCL2_002955100</name>
    <name evidence="6" type="ORF">RclHR1_15230004</name>
</gene>
<organism evidence="6 8">
    <name type="scientific">Rhizophagus clarus</name>
    <dbReference type="NCBI Taxonomy" id="94130"/>
    <lineage>
        <taxon>Eukaryota</taxon>
        <taxon>Fungi</taxon>
        <taxon>Fungi incertae sedis</taxon>
        <taxon>Mucoromycota</taxon>
        <taxon>Glomeromycotina</taxon>
        <taxon>Glomeromycetes</taxon>
        <taxon>Glomerales</taxon>
        <taxon>Glomeraceae</taxon>
        <taxon>Rhizophagus</taxon>
    </lineage>
</organism>
<accession>A0A2Z6QS52</accession>
<sequence>MSTVKNLRMDKAKKHIEDLAAANKTLSFAATANLEVAIKQTKKKVEMIAKECRATNRKFRDREFDLYVDVYDCLYFENAEKFETSGIKRVSQIFEKPQFFIDGSEYNDINQGAIGDCWFVAALAVITNIPSLLETLCVARDEEVGVYGFIFFKDGDWVSTVVDDQLFVNGVDEKKRPKLAFAKCPNENETWVPLIEKAYAKVHRDYEHIVGGFTGQGIEDLTGGVYTLTYTADILDTERFWNEELIHVNKNTLFACYRWDDSTDAKGLIDSHAYSIIRVEECEGIKLLNIRNPWGETEWNGPWSDGSKEWTPERMKFLDHKFGDDGSFWMSYEDFLKQWTIVDKCKLFDASWQVYSTWIHYNVVPKSNGKFILTIPEDSFTIIVLQQPDERFFSSSSKYSYQLSFRIYEQGCETYKFRSRCAVRMAPRSVNLEVKLPAGTYEIVPSIKRKNVEDEKTEGENQEEKEKKRNKEVIESIKKKKERRIKNLSTGIDENDESDIEEEKSDEKKKNEVWELSIGLRIYSQNRNFTLVGEEGEYPKKEEEVKKEEDPEANTEATEEATKKEKEGEGEEKKNEII</sequence>
<feature type="compositionally biased region" description="Basic and acidic residues" evidence="4">
    <location>
        <begin position="537"/>
        <end position="549"/>
    </location>
</feature>
<name>A0A2Z6QS52_9GLOM</name>
<dbReference type="PANTHER" id="PTHR10183:SF425">
    <property type="entry name" value="CALPAIN-5"/>
    <property type="match status" value="1"/>
</dbReference>
<dbReference type="AlphaFoldDB" id="A0A2Z6QS52"/>
<feature type="active site" evidence="2 3">
    <location>
        <position position="272"/>
    </location>
</feature>
<feature type="active site" evidence="2 3">
    <location>
        <position position="292"/>
    </location>
</feature>
<dbReference type="PRINTS" id="PR00704">
    <property type="entry name" value="CALPAIN"/>
</dbReference>
<dbReference type="InterPro" id="IPR038765">
    <property type="entry name" value="Papain-like_cys_pep_sf"/>
</dbReference>
<dbReference type="PROSITE" id="PS00139">
    <property type="entry name" value="THIOL_PROTEASE_CYS"/>
    <property type="match status" value="1"/>
</dbReference>
<dbReference type="SUPFAM" id="SSF49758">
    <property type="entry name" value="Calpain large subunit, middle domain (domain III)"/>
    <property type="match status" value="1"/>
</dbReference>
<dbReference type="PANTHER" id="PTHR10183">
    <property type="entry name" value="CALPAIN"/>
    <property type="match status" value="1"/>
</dbReference>
<feature type="domain" description="Calpain catalytic" evidence="5">
    <location>
        <begin position="88"/>
        <end position="348"/>
    </location>
</feature>
<reference evidence="7" key="2">
    <citation type="submission" date="2019-10" db="EMBL/GenBank/DDBJ databases">
        <title>Conservation and host-specific expression of non-tandemly repeated heterogenous ribosome RNA gene in arbuscular mycorrhizal fungi.</title>
        <authorList>
            <person name="Maeda T."/>
            <person name="Kobayashi Y."/>
            <person name="Nakagawa T."/>
            <person name="Ezawa T."/>
            <person name="Yamaguchi K."/>
            <person name="Bino T."/>
            <person name="Nishimoto Y."/>
            <person name="Shigenobu S."/>
            <person name="Kawaguchi M."/>
        </authorList>
    </citation>
    <scope>NUCLEOTIDE SEQUENCE</scope>
    <source>
        <strain evidence="7">HR1</strain>
    </source>
</reference>
<keyword evidence="3" id="KW-0378">Hydrolase</keyword>
<feature type="compositionally biased region" description="Basic and acidic residues" evidence="4">
    <location>
        <begin position="560"/>
        <end position="578"/>
    </location>
</feature>
<dbReference type="Proteomes" id="UP000247702">
    <property type="component" value="Unassembled WGS sequence"/>
</dbReference>
<dbReference type="PROSITE" id="PS50203">
    <property type="entry name" value="CALPAIN_CAT"/>
    <property type="match status" value="1"/>
</dbReference>
<evidence type="ECO:0000259" key="5">
    <source>
        <dbReference type="PROSITE" id="PS50203"/>
    </source>
</evidence>
<evidence type="ECO:0000256" key="3">
    <source>
        <dbReference type="PROSITE-ProRule" id="PRU00239"/>
    </source>
</evidence>